<dbReference type="Pfam" id="PF02517">
    <property type="entry name" value="Rce1-like"/>
    <property type="match status" value="1"/>
</dbReference>
<gene>
    <name evidence="3" type="ORF">FE784_07845</name>
</gene>
<dbReference type="AlphaFoldDB" id="A0A5C4TE44"/>
<protein>
    <submittedName>
        <fullName evidence="3">CPBP family intramembrane metalloprotease</fullName>
    </submittedName>
</protein>
<feature type="transmembrane region" description="Helical" evidence="1">
    <location>
        <begin position="12"/>
        <end position="36"/>
    </location>
</feature>
<keyword evidence="1" id="KW-0812">Transmembrane</keyword>
<dbReference type="GO" id="GO:0006508">
    <property type="term" value="P:proteolysis"/>
    <property type="evidence" value="ECO:0007669"/>
    <property type="project" value="UniProtKB-KW"/>
</dbReference>
<keyword evidence="3" id="KW-0645">Protease</keyword>
<dbReference type="PANTHER" id="PTHR39430:SF1">
    <property type="entry name" value="PROTEASE"/>
    <property type="match status" value="1"/>
</dbReference>
<accession>A0A5C4TE44</accession>
<dbReference type="PANTHER" id="PTHR39430">
    <property type="entry name" value="MEMBRANE-ASSOCIATED PROTEASE-RELATED"/>
    <property type="match status" value="1"/>
</dbReference>
<comment type="caution">
    <text evidence="3">The sequence shown here is derived from an EMBL/GenBank/DDBJ whole genome shotgun (WGS) entry which is preliminary data.</text>
</comment>
<dbReference type="GO" id="GO:0080120">
    <property type="term" value="P:CAAX-box protein maturation"/>
    <property type="evidence" value="ECO:0007669"/>
    <property type="project" value="UniProtKB-ARBA"/>
</dbReference>
<keyword evidence="3" id="KW-0482">Metalloprotease</keyword>
<dbReference type="GO" id="GO:0004175">
    <property type="term" value="F:endopeptidase activity"/>
    <property type="evidence" value="ECO:0007669"/>
    <property type="project" value="UniProtKB-ARBA"/>
</dbReference>
<sequence>MKTTQHIVIAGAKIVLAFLVAFVLTLVAMIPVVTILGMMGSGEWTLQRLLGDPAFVYGSMIAQAVGFMAAVPIMYAWFERKAGWAVGWKQSGAIRDLFKGAGIGIAMMTAIFLVMLAIGAVHISGIRTDPAVWSDLAVYLLFFALVSLNEELFSRGYVQGLVRYRFGPAAAVLCSSLFFALLHAFNPGALEHPLPLLNIFAAGLLLGVCREVSGGLWLPIGLHWTWNYVQGNVFGYEVSGTSVASLLEIEASGPAAWSGGSFGAEGSLIATVVMGVGVWLLWTKGSRSRAERL</sequence>
<keyword evidence="4" id="KW-1185">Reference proteome</keyword>
<evidence type="ECO:0000256" key="1">
    <source>
        <dbReference type="SAM" id="Phobius"/>
    </source>
</evidence>
<evidence type="ECO:0000313" key="4">
    <source>
        <dbReference type="Proteomes" id="UP000307943"/>
    </source>
</evidence>
<dbReference type="OrthoDB" id="324900at2"/>
<feature type="transmembrane region" description="Helical" evidence="1">
    <location>
        <begin position="56"/>
        <end position="78"/>
    </location>
</feature>
<evidence type="ECO:0000313" key="3">
    <source>
        <dbReference type="EMBL" id="TNJ66787.1"/>
    </source>
</evidence>
<feature type="transmembrane region" description="Helical" evidence="1">
    <location>
        <begin position="98"/>
        <end position="124"/>
    </location>
</feature>
<feature type="transmembrane region" description="Helical" evidence="1">
    <location>
        <begin position="262"/>
        <end position="282"/>
    </location>
</feature>
<reference evidence="3 4" key="1">
    <citation type="submission" date="2019-05" db="EMBL/GenBank/DDBJ databases">
        <title>We sequenced the genome of Paenibacillus hemerocallicola KCTC 33185 for further insight into its adaptation and study the phylogeny of Paenibacillus.</title>
        <authorList>
            <person name="Narsing Rao M.P."/>
        </authorList>
    </citation>
    <scope>NUCLEOTIDE SEQUENCE [LARGE SCALE GENOMIC DNA]</scope>
    <source>
        <strain evidence="3 4">KCTC 33185</strain>
    </source>
</reference>
<dbReference type="GO" id="GO:0008237">
    <property type="term" value="F:metallopeptidase activity"/>
    <property type="evidence" value="ECO:0007669"/>
    <property type="project" value="UniProtKB-KW"/>
</dbReference>
<feature type="domain" description="CAAX prenyl protease 2/Lysostaphin resistance protein A-like" evidence="2">
    <location>
        <begin position="134"/>
        <end position="229"/>
    </location>
</feature>
<feature type="transmembrane region" description="Helical" evidence="1">
    <location>
        <begin position="136"/>
        <end position="154"/>
    </location>
</feature>
<evidence type="ECO:0000259" key="2">
    <source>
        <dbReference type="Pfam" id="PF02517"/>
    </source>
</evidence>
<dbReference type="Proteomes" id="UP000307943">
    <property type="component" value="Unassembled WGS sequence"/>
</dbReference>
<keyword evidence="1" id="KW-1133">Transmembrane helix</keyword>
<keyword evidence="1" id="KW-0472">Membrane</keyword>
<keyword evidence="3" id="KW-0378">Hydrolase</keyword>
<organism evidence="3 4">
    <name type="scientific">Paenibacillus hemerocallicola</name>
    <dbReference type="NCBI Taxonomy" id="1172614"/>
    <lineage>
        <taxon>Bacteria</taxon>
        <taxon>Bacillati</taxon>
        <taxon>Bacillota</taxon>
        <taxon>Bacilli</taxon>
        <taxon>Bacillales</taxon>
        <taxon>Paenibacillaceae</taxon>
        <taxon>Paenibacillus</taxon>
    </lineage>
</organism>
<dbReference type="RefSeq" id="WP_139601592.1">
    <property type="nucleotide sequence ID" value="NZ_VDCQ01000008.1"/>
</dbReference>
<dbReference type="InterPro" id="IPR003675">
    <property type="entry name" value="Rce1/LyrA-like_dom"/>
</dbReference>
<proteinExistence type="predicted"/>
<dbReference type="EMBL" id="VDCQ01000008">
    <property type="protein sequence ID" value="TNJ66787.1"/>
    <property type="molecule type" value="Genomic_DNA"/>
</dbReference>
<feature type="transmembrane region" description="Helical" evidence="1">
    <location>
        <begin position="166"/>
        <end position="185"/>
    </location>
</feature>
<name>A0A5C4TE44_9BACL</name>